<feature type="non-terminal residue" evidence="1">
    <location>
        <position position="1"/>
    </location>
</feature>
<organism evidence="1">
    <name type="scientific">marine metagenome</name>
    <dbReference type="NCBI Taxonomy" id="408172"/>
    <lineage>
        <taxon>unclassified sequences</taxon>
        <taxon>metagenomes</taxon>
        <taxon>ecological metagenomes</taxon>
    </lineage>
</organism>
<evidence type="ECO:0000313" key="1">
    <source>
        <dbReference type="EMBL" id="SVD65397.1"/>
    </source>
</evidence>
<accession>A0A382X2F7</accession>
<name>A0A382X2F7_9ZZZZ</name>
<gene>
    <name evidence="1" type="ORF">METZ01_LOCUS418251</name>
</gene>
<dbReference type="EMBL" id="UINC01164509">
    <property type="protein sequence ID" value="SVD65397.1"/>
    <property type="molecule type" value="Genomic_DNA"/>
</dbReference>
<dbReference type="AlphaFoldDB" id="A0A382X2F7"/>
<protein>
    <submittedName>
        <fullName evidence="1">Uncharacterized protein</fullName>
    </submittedName>
</protein>
<proteinExistence type="predicted"/>
<reference evidence="1" key="1">
    <citation type="submission" date="2018-05" db="EMBL/GenBank/DDBJ databases">
        <authorList>
            <person name="Lanie J.A."/>
            <person name="Ng W.-L."/>
            <person name="Kazmierczak K.M."/>
            <person name="Andrzejewski T.M."/>
            <person name="Davidsen T.M."/>
            <person name="Wayne K.J."/>
            <person name="Tettelin H."/>
            <person name="Glass J.I."/>
            <person name="Rusch D."/>
            <person name="Podicherti R."/>
            <person name="Tsui H.-C.T."/>
            <person name="Winkler M.E."/>
        </authorList>
    </citation>
    <scope>NUCLEOTIDE SEQUENCE</scope>
</reference>
<sequence>APILWIAHPFANGGARSRKPGNGCMLQAEGLQE</sequence>